<dbReference type="PaxDb" id="123214-PERMA_1910"/>
<sequence length="132" mass="15447">MYSVRSIVKGGSFNDTVFETFREMLGDEKYNELKDFLDFYRIECRVDEKNRLVISIYFSYEKKWYDVAMVDLNDGSIKKFLTDREFISKINNENLYILSNLESEIKRTSTVILSIIAFLIGASIGIIILQIL</sequence>
<dbReference type="HOGENOM" id="CLU_1915084_0_0_0"/>
<feature type="transmembrane region" description="Helical" evidence="1">
    <location>
        <begin position="111"/>
        <end position="131"/>
    </location>
</feature>
<organism evidence="2 3">
    <name type="scientific">Persephonella marina (strain DSM 14350 / EX-H1)</name>
    <dbReference type="NCBI Taxonomy" id="123214"/>
    <lineage>
        <taxon>Bacteria</taxon>
        <taxon>Pseudomonadati</taxon>
        <taxon>Aquificota</taxon>
        <taxon>Aquificia</taxon>
        <taxon>Aquificales</taxon>
        <taxon>Hydrogenothermaceae</taxon>
        <taxon>Persephonella</taxon>
    </lineage>
</organism>
<keyword evidence="3" id="KW-1185">Reference proteome</keyword>
<accession>C0QSM5</accession>
<dbReference type="STRING" id="123214.PERMA_1910"/>
<keyword evidence="1" id="KW-0472">Membrane</keyword>
<evidence type="ECO:0000313" key="2">
    <source>
        <dbReference type="EMBL" id="ACO03540.1"/>
    </source>
</evidence>
<dbReference type="AlphaFoldDB" id="C0QSM5"/>
<evidence type="ECO:0000256" key="1">
    <source>
        <dbReference type="SAM" id="Phobius"/>
    </source>
</evidence>
<dbReference type="OrthoDB" id="9867955at2"/>
<gene>
    <name evidence="2" type="ordered locus">PERMA_1910</name>
</gene>
<name>C0QSM5_PERMH</name>
<dbReference type="Proteomes" id="UP000001366">
    <property type="component" value="Chromosome"/>
</dbReference>
<keyword evidence="1" id="KW-0812">Transmembrane</keyword>
<dbReference type="EMBL" id="CP001230">
    <property type="protein sequence ID" value="ACO03540.1"/>
    <property type="molecule type" value="Genomic_DNA"/>
</dbReference>
<dbReference type="RefSeq" id="WP_012675779.1">
    <property type="nucleotide sequence ID" value="NC_012440.1"/>
</dbReference>
<evidence type="ECO:0000313" key="3">
    <source>
        <dbReference type="Proteomes" id="UP000001366"/>
    </source>
</evidence>
<reference evidence="2 3" key="1">
    <citation type="journal article" date="2009" name="J. Bacteriol.">
        <title>Complete and draft genome sequences of six members of the Aquificales.</title>
        <authorList>
            <person name="Reysenbach A.L."/>
            <person name="Hamamura N."/>
            <person name="Podar M."/>
            <person name="Griffiths E."/>
            <person name="Ferreira S."/>
            <person name="Hochstein R."/>
            <person name="Heidelberg J."/>
            <person name="Johnson J."/>
            <person name="Mead D."/>
            <person name="Pohorille A."/>
            <person name="Sarmiento M."/>
            <person name="Schweighofer K."/>
            <person name="Seshadri R."/>
            <person name="Voytek M.A."/>
        </authorList>
    </citation>
    <scope>NUCLEOTIDE SEQUENCE [LARGE SCALE GENOMIC DNA]</scope>
    <source>
        <strain evidence="3">DSM 14350 / EX-H1</strain>
    </source>
</reference>
<dbReference type="KEGG" id="pmx:PERMA_1910"/>
<proteinExistence type="predicted"/>
<protein>
    <submittedName>
        <fullName evidence="2">Uncharacterized protein</fullName>
    </submittedName>
</protein>
<keyword evidence="1" id="KW-1133">Transmembrane helix</keyword>